<evidence type="ECO:0000313" key="4">
    <source>
        <dbReference type="EMBL" id="QUE53152.1"/>
    </source>
</evidence>
<dbReference type="PANTHER" id="PTHR22870:SF408">
    <property type="entry name" value="OS09G0560450 PROTEIN"/>
    <property type="match status" value="1"/>
</dbReference>
<dbReference type="RefSeq" id="WP_211634496.1">
    <property type="nucleotide sequence ID" value="NZ_CP073100.1"/>
</dbReference>
<dbReference type="InterPro" id="IPR009091">
    <property type="entry name" value="RCC1/BLIP-II"/>
</dbReference>
<gene>
    <name evidence="4" type="ORF">KBB96_09690</name>
</gene>
<keyword evidence="5" id="KW-1185">Reference proteome</keyword>
<dbReference type="EMBL" id="CP073100">
    <property type="protein sequence ID" value="QUE53152.1"/>
    <property type="molecule type" value="Genomic_DNA"/>
</dbReference>
<dbReference type="PANTHER" id="PTHR22870">
    <property type="entry name" value="REGULATOR OF CHROMOSOME CONDENSATION"/>
    <property type="match status" value="1"/>
</dbReference>
<dbReference type="InterPro" id="IPR000408">
    <property type="entry name" value="Reg_chr_condens"/>
</dbReference>
<organism evidence="4 5">
    <name type="scientific">Luteolibacter ambystomatis</name>
    <dbReference type="NCBI Taxonomy" id="2824561"/>
    <lineage>
        <taxon>Bacteria</taxon>
        <taxon>Pseudomonadati</taxon>
        <taxon>Verrucomicrobiota</taxon>
        <taxon>Verrucomicrobiia</taxon>
        <taxon>Verrucomicrobiales</taxon>
        <taxon>Verrucomicrobiaceae</taxon>
        <taxon>Luteolibacter</taxon>
    </lineage>
</organism>
<accession>A0A975J328</accession>
<dbReference type="PROSITE" id="PS50012">
    <property type="entry name" value="RCC1_3"/>
    <property type="match status" value="6"/>
</dbReference>
<protein>
    <submittedName>
        <fullName evidence="4">Chitobiase/beta-hexosaminidase C-terminal domain-containing protein</fullName>
    </submittedName>
</protein>
<evidence type="ECO:0000313" key="5">
    <source>
        <dbReference type="Proteomes" id="UP000676169"/>
    </source>
</evidence>
<feature type="signal peptide" evidence="2">
    <location>
        <begin position="1"/>
        <end position="17"/>
    </location>
</feature>
<sequence length="600" mass="61108">MLKSLPILALGCSSVSAVVVDAPIIPVASGSYKRGGGFFVTCTTPGATIRYTLNGQEPTVNDPIAPFPGIVSIGDNVTFKAKAWVGADSSPTTTRTYTFTGDIVAGSLHTVMMDAVGNAYAWGAQNNGRLANLTTGSGTAVAMMSYASTTPVRDAGSIAAGQDQSLIIGGDSPFGVGSNSNGQVGDDTLTTRSGFVNVSDGSFSVGGCEAVAAGNNFSGALSFGGNVYTWGSEITGRLGNGNNLGNRKYAGLVTRGDVGGAPSLSGIVEIEFGGAFGVAREAHADEVPGGTGKVWTWGNNSSGQLGLGHTNNRLRAFPVMLDSTTQLTDVTAISGGQIHTAVVRWKTGDANLQGSVWSFGERGSGRLGNNVTSSGNVVYPVQAEIAVGVPLQGIKAVSAGASHTLALDKFGRVWAWGNNAKGQLGDNTTTSRGYAGMVRTPDNSTNLSGIVAIAAGGEDGDGFSLAIADDGTVYSWGSNTHSQLGTPSSGSAQALPDTPSVWNPAPELSTVDATSTVTTGTAPGAATVALTRNISYQDGAATKFELWVNGALHTTRTPAVPADWNVNLTSLSAGSYTVVAVVYDIHGNMIHSDQDSFTIN</sequence>
<dbReference type="InterPro" id="IPR059177">
    <property type="entry name" value="GH29D-like_dom"/>
</dbReference>
<dbReference type="InterPro" id="IPR051210">
    <property type="entry name" value="Ub_ligase/GEF_domain"/>
</dbReference>
<dbReference type="KEGG" id="lamb:KBB96_09690"/>
<dbReference type="Proteomes" id="UP000676169">
    <property type="component" value="Chromosome"/>
</dbReference>
<dbReference type="Pfam" id="PF13290">
    <property type="entry name" value="CHB_HEX_C_1"/>
    <property type="match status" value="1"/>
</dbReference>
<evidence type="ECO:0000256" key="1">
    <source>
        <dbReference type="ARBA" id="ARBA00022737"/>
    </source>
</evidence>
<dbReference type="Pfam" id="PF00415">
    <property type="entry name" value="RCC1"/>
    <property type="match status" value="1"/>
</dbReference>
<dbReference type="SUPFAM" id="SSF50985">
    <property type="entry name" value="RCC1/BLIP-II"/>
    <property type="match status" value="2"/>
</dbReference>
<dbReference type="AlphaFoldDB" id="A0A975J328"/>
<dbReference type="Pfam" id="PF13540">
    <property type="entry name" value="RCC1_2"/>
    <property type="match status" value="2"/>
</dbReference>
<feature type="domain" description="GH29D-like beta-sandwich" evidence="3">
    <location>
        <begin position="28"/>
        <end position="90"/>
    </location>
</feature>
<dbReference type="Gene3D" id="2.130.10.30">
    <property type="entry name" value="Regulator of chromosome condensation 1/beta-lactamase-inhibitor protein II"/>
    <property type="match status" value="2"/>
</dbReference>
<reference evidence="4" key="1">
    <citation type="submission" date="2021-04" db="EMBL/GenBank/DDBJ databases">
        <title>Luteolibacter sp. 32A isolated from the skin of an Anderson's salamander (Ambystoma andersonii).</title>
        <authorList>
            <person name="Spergser J."/>
            <person name="Busse H.-J."/>
        </authorList>
    </citation>
    <scope>NUCLEOTIDE SEQUENCE</scope>
    <source>
        <strain evidence="4">32A</strain>
    </source>
</reference>
<keyword evidence="2" id="KW-0732">Signal</keyword>
<keyword evidence="1" id="KW-0677">Repeat</keyword>
<proteinExistence type="predicted"/>
<evidence type="ECO:0000256" key="2">
    <source>
        <dbReference type="SAM" id="SignalP"/>
    </source>
</evidence>
<evidence type="ECO:0000259" key="3">
    <source>
        <dbReference type="Pfam" id="PF13290"/>
    </source>
</evidence>
<dbReference type="PRINTS" id="PR00633">
    <property type="entry name" value="RCCNDNSATION"/>
</dbReference>
<feature type="chain" id="PRO_5037709227" evidence="2">
    <location>
        <begin position="18"/>
        <end position="600"/>
    </location>
</feature>
<name>A0A975J328_9BACT</name>
<dbReference type="PROSITE" id="PS00626">
    <property type="entry name" value="RCC1_2"/>
    <property type="match status" value="1"/>
</dbReference>